<dbReference type="AlphaFoldDB" id="A0A1H9URZ1"/>
<feature type="domain" description="Integrase catalytic" evidence="2">
    <location>
        <begin position="125"/>
        <end position="314"/>
    </location>
</feature>
<dbReference type="PROSITE" id="PS50994">
    <property type="entry name" value="INTEGRASE"/>
    <property type="match status" value="1"/>
</dbReference>
<evidence type="ECO:0000256" key="1">
    <source>
        <dbReference type="ARBA" id="ARBA00009277"/>
    </source>
</evidence>
<dbReference type="SUPFAM" id="SSF53098">
    <property type="entry name" value="Ribonuclease H-like"/>
    <property type="match status" value="1"/>
</dbReference>
<protein>
    <submittedName>
        <fullName evidence="3">Transposase</fullName>
    </submittedName>
</protein>
<comment type="similarity">
    <text evidence="1">Belongs to the transposase IS21/IS408/IS1162 family.</text>
</comment>
<dbReference type="RefSeq" id="WP_022750446.1">
    <property type="nucleotide sequence ID" value="NZ_FOGW01000037.1"/>
</dbReference>
<name>A0A1H9URZ1_9FIRM</name>
<dbReference type="NCBIfam" id="NF033546">
    <property type="entry name" value="transpos_IS21"/>
    <property type="match status" value="1"/>
</dbReference>
<dbReference type="InterPro" id="IPR001584">
    <property type="entry name" value="Integrase_cat-core"/>
</dbReference>
<sequence>MIIKSDIISDLKIESVNDLYKLKPFMEEGILKVNKSQISRELGIDRRTVDKYINGFEKSKTLKCNNCITPFYDVIKELLDPDNPQIFYYKSILWQYLVDNYNYSGSYVNFCVYLKTYDEFENYFKRRRPSNVNQVTVRYETSMGKQAQLDWKEKINFLLENGETVTINVFVLLLSYSRYRVYRLSISKTQDVLFNFLDGAFETFGGVPEEIVTDNMSTVMDVARTENFAGKVNAKFQQFANDYGFKVRPCIAGRPRTKAKVEAPMKILDEIRAYNGKLDYDGLNKLVTRINNRVNTQVVKDTGIIPIMYFNKEKTFLSHLPMKSIRKPYQITTKPLKVNQSSMINYAGNQYSVPPEYLGKTLTIQAYDGYIHVYYNTKLVTVHKISTQKLNYHKKDYIEIARKSHSFKEEDIEARAKENLALLGGFLGHE</sequence>
<organism evidence="3 4">
    <name type="scientific">Lachnobacterium bovis</name>
    <dbReference type="NCBI Taxonomy" id="140626"/>
    <lineage>
        <taxon>Bacteria</taxon>
        <taxon>Bacillati</taxon>
        <taxon>Bacillota</taxon>
        <taxon>Clostridia</taxon>
        <taxon>Lachnospirales</taxon>
        <taxon>Lachnospiraceae</taxon>
        <taxon>Lachnobacterium</taxon>
    </lineage>
</organism>
<dbReference type="GO" id="GO:0003676">
    <property type="term" value="F:nucleic acid binding"/>
    <property type="evidence" value="ECO:0007669"/>
    <property type="project" value="InterPro"/>
</dbReference>
<dbReference type="PANTHER" id="PTHR35004:SF6">
    <property type="entry name" value="TRANSPOSASE"/>
    <property type="match status" value="1"/>
</dbReference>
<dbReference type="GO" id="GO:0015074">
    <property type="term" value="P:DNA integration"/>
    <property type="evidence" value="ECO:0007669"/>
    <property type="project" value="InterPro"/>
</dbReference>
<accession>A0A1H9URZ1</accession>
<dbReference type="Pfam" id="PF22483">
    <property type="entry name" value="Mu-transpos_C_2"/>
    <property type="match status" value="1"/>
</dbReference>
<keyword evidence="4" id="KW-1185">Reference proteome</keyword>
<dbReference type="InterPro" id="IPR054353">
    <property type="entry name" value="IstA-like_C"/>
</dbReference>
<dbReference type="PANTHER" id="PTHR35004">
    <property type="entry name" value="TRANSPOSASE RV3428C-RELATED"/>
    <property type="match status" value="1"/>
</dbReference>
<evidence type="ECO:0000259" key="2">
    <source>
        <dbReference type="PROSITE" id="PS50994"/>
    </source>
</evidence>
<dbReference type="Gene3D" id="3.30.420.10">
    <property type="entry name" value="Ribonuclease H-like superfamily/Ribonuclease H"/>
    <property type="match status" value="1"/>
</dbReference>
<dbReference type="InterPro" id="IPR036397">
    <property type="entry name" value="RNaseH_sf"/>
</dbReference>
<dbReference type="InterPro" id="IPR012337">
    <property type="entry name" value="RNaseH-like_sf"/>
</dbReference>
<proteinExistence type="inferred from homology"/>
<reference evidence="4" key="1">
    <citation type="submission" date="2016-10" db="EMBL/GenBank/DDBJ databases">
        <authorList>
            <person name="Varghese N."/>
            <person name="Submissions S."/>
        </authorList>
    </citation>
    <scope>NUCLEOTIDE SEQUENCE [LARGE SCALE GENOMIC DNA]</scope>
    <source>
        <strain evidence="4">S1b</strain>
    </source>
</reference>
<dbReference type="EMBL" id="FOGW01000037">
    <property type="protein sequence ID" value="SES12265.1"/>
    <property type="molecule type" value="Genomic_DNA"/>
</dbReference>
<evidence type="ECO:0000313" key="4">
    <source>
        <dbReference type="Proteomes" id="UP000182471"/>
    </source>
</evidence>
<gene>
    <name evidence="3" type="ORF">SAMN02910429_02237</name>
</gene>
<dbReference type="Pfam" id="PF00665">
    <property type="entry name" value="rve"/>
    <property type="match status" value="1"/>
</dbReference>
<dbReference type="Proteomes" id="UP000182471">
    <property type="component" value="Unassembled WGS sequence"/>
</dbReference>
<evidence type="ECO:0000313" key="3">
    <source>
        <dbReference type="EMBL" id="SES12265.1"/>
    </source>
</evidence>